<dbReference type="GO" id="GO:0008961">
    <property type="term" value="F:phosphatidylglycerol-prolipoprotein diacylglyceryl transferase activity"/>
    <property type="evidence" value="ECO:0007669"/>
    <property type="project" value="InterPro"/>
</dbReference>
<evidence type="ECO:0000256" key="6">
    <source>
        <dbReference type="ARBA" id="ARBA00023136"/>
    </source>
</evidence>
<evidence type="ECO:0000256" key="3">
    <source>
        <dbReference type="ARBA" id="ARBA00022679"/>
    </source>
</evidence>
<keyword evidence="5 7" id="KW-1133">Transmembrane helix</keyword>
<name>A0A075V573_9PSEU</name>
<dbReference type="PANTHER" id="PTHR30589">
    <property type="entry name" value="PROLIPOPROTEIN DIACYLGLYCERYL TRANSFERASE"/>
    <property type="match status" value="1"/>
</dbReference>
<keyword evidence="3" id="KW-0808">Transferase</keyword>
<feature type="transmembrane region" description="Helical" evidence="7">
    <location>
        <begin position="153"/>
        <end position="177"/>
    </location>
</feature>
<dbReference type="Proteomes" id="UP000028492">
    <property type="component" value="Chromosome"/>
</dbReference>
<evidence type="ECO:0000256" key="1">
    <source>
        <dbReference type="ARBA" id="ARBA00007150"/>
    </source>
</evidence>
<keyword evidence="4 7" id="KW-0812">Transmembrane</keyword>
<evidence type="ECO:0000256" key="5">
    <source>
        <dbReference type="ARBA" id="ARBA00022989"/>
    </source>
</evidence>
<dbReference type="GO" id="GO:0005886">
    <property type="term" value="C:plasma membrane"/>
    <property type="evidence" value="ECO:0007669"/>
    <property type="project" value="InterPro"/>
</dbReference>
<gene>
    <name evidence="8" type="ORF">AJAP_38210</name>
</gene>
<accession>A0A075V573</accession>
<feature type="transmembrane region" description="Helical" evidence="7">
    <location>
        <begin position="198"/>
        <end position="221"/>
    </location>
</feature>
<organism evidence="8 9">
    <name type="scientific">Amycolatopsis japonica</name>
    <dbReference type="NCBI Taxonomy" id="208439"/>
    <lineage>
        <taxon>Bacteria</taxon>
        <taxon>Bacillati</taxon>
        <taxon>Actinomycetota</taxon>
        <taxon>Actinomycetes</taxon>
        <taxon>Pseudonocardiales</taxon>
        <taxon>Pseudonocardiaceae</taxon>
        <taxon>Amycolatopsis</taxon>
        <taxon>Amycolatopsis japonica group</taxon>
    </lineage>
</organism>
<feature type="transmembrane region" description="Helical" evidence="7">
    <location>
        <begin position="227"/>
        <end position="247"/>
    </location>
</feature>
<evidence type="ECO:0000256" key="2">
    <source>
        <dbReference type="ARBA" id="ARBA00022475"/>
    </source>
</evidence>
<protein>
    <submittedName>
        <fullName evidence="8">Putative membrane protein</fullName>
    </submittedName>
</protein>
<dbReference type="GO" id="GO:0042158">
    <property type="term" value="P:lipoprotein biosynthetic process"/>
    <property type="evidence" value="ECO:0007669"/>
    <property type="project" value="InterPro"/>
</dbReference>
<feature type="transmembrane region" description="Helical" evidence="7">
    <location>
        <begin position="126"/>
        <end position="147"/>
    </location>
</feature>
<dbReference type="Pfam" id="PF01790">
    <property type="entry name" value="LGT"/>
    <property type="match status" value="1"/>
</dbReference>
<comment type="similarity">
    <text evidence="1">Belongs to the Lgt family.</text>
</comment>
<dbReference type="HOGENOM" id="CLU_737062_0_0_11"/>
<dbReference type="InterPro" id="IPR001640">
    <property type="entry name" value="Lgt"/>
</dbReference>
<feature type="transmembrane region" description="Helical" evidence="7">
    <location>
        <begin position="327"/>
        <end position="346"/>
    </location>
</feature>
<dbReference type="AlphaFoldDB" id="A0A075V573"/>
<evidence type="ECO:0000256" key="4">
    <source>
        <dbReference type="ARBA" id="ARBA00022692"/>
    </source>
</evidence>
<proteinExistence type="inferred from homology"/>
<dbReference type="EMBL" id="CP008953">
    <property type="protein sequence ID" value="AIG80428.1"/>
    <property type="molecule type" value="Genomic_DNA"/>
</dbReference>
<keyword evidence="2" id="KW-1003">Cell membrane</keyword>
<evidence type="ECO:0000313" key="8">
    <source>
        <dbReference type="EMBL" id="AIG80428.1"/>
    </source>
</evidence>
<feature type="transmembrane region" description="Helical" evidence="7">
    <location>
        <begin position="298"/>
        <end position="315"/>
    </location>
</feature>
<evidence type="ECO:0000313" key="9">
    <source>
        <dbReference type="Proteomes" id="UP000028492"/>
    </source>
</evidence>
<dbReference type="PANTHER" id="PTHR30589:SF0">
    <property type="entry name" value="PHOSPHATIDYLGLYCEROL--PROLIPOPROTEIN DIACYLGLYCERYL TRANSFERASE"/>
    <property type="match status" value="1"/>
</dbReference>
<reference evidence="8 9" key="1">
    <citation type="journal article" date="2014" name="J. Biotechnol.">
        <title>Complete genome sequence of the actinobacterium Amycolatopsis japonica MG417-CF17(T) (=DSM 44213T) producing (S,S)-N,N'-ethylenediaminedisuccinic acid.</title>
        <authorList>
            <person name="Stegmann E."/>
            <person name="Albersmeier A."/>
            <person name="Spohn M."/>
            <person name="Gert H."/>
            <person name="Weber T."/>
            <person name="Wohlleben W."/>
            <person name="Kalinowski J."/>
            <person name="Ruckert C."/>
        </authorList>
    </citation>
    <scope>NUCLEOTIDE SEQUENCE [LARGE SCALE GENOMIC DNA]</scope>
    <source>
        <strain evidence="9">MG417-CF17 (DSM 44213)</strain>
    </source>
</reference>
<evidence type="ECO:0000256" key="7">
    <source>
        <dbReference type="SAM" id="Phobius"/>
    </source>
</evidence>
<dbReference type="KEGG" id="aja:AJAP_38210"/>
<dbReference type="eggNOG" id="COG0682">
    <property type="taxonomic scope" value="Bacteria"/>
</dbReference>
<sequence>MVGCMDGLAAEVLPHGVAATYWFDAADSGEPYTAAIRFTGVRTDVTGKPGVGDRFDVIEHLEIIPGSGRTALTAKVPGVNPGTWRVTARPDTAAGRGSAASRHLPRRVVDVVARPGPLGQGPGVRLLSWPLLVGLGAVVALVLQAVLVARSGYGVMGVLAVSLVGCALGFAGAKAWYLALHRRHPRTFMNSGACIQGFLLVALAVVALGALVVGIPIGRLLDLTTPGIFLGMAVGRPGCFLTGCCAGRPTTSRWGLWSSDRRLGVRRLPVQLVEAAVALVIGIVTLSLVLGVEPGVDGMIFAGAVAAYTFARQLLFPLRNDSRTATGRAVTMAACGLVLAAAAILAA</sequence>
<feature type="transmembrane region" description="Helical" evidence="7">
    <location>
        <begin position="268"/>
        <end position="292"/>
    </location>
</feature>
<keyword evidence="6 7" id="KW-0472">Membrane</keyword>
<keyword evidence="9" id="KW-1185">Reference proteome</keyword>
<dbReference type="STRING" id="208439.AJAP_38210"/>